<evidence type="ECO:0000256" key="1">
    <source>
        <dbReference type="SAM" id="SignalP"/>
    </source>
</evidence>
<protein>
    <submittedName>
        <fullName evidence="3">CNP1-like family protein</fullName>
    </submittedName>
</protein>
<dbReference type="AlphaFoldDB" id="A0A4R6U762"/>
<dbReference type="OrthoDB" id="7066954at2"/>
<dbReference type="EMBL" id="SNYL01000016">
    <property type="protein sequence ID" value="TDQ40559.1"/>
    <property type="molecule type" value="Genomic_DNA"/>
</dbReference>
<dbReference type="Proteomes" id="UP000295510">
    <property type="component" value="Unassembled WGS sequence"/>
</dbReference>
<reference evidence="3 4" key="1">
    <citation type="submission" date="2019-03" db="EMBL/GenBank/DDBJ databases">
        <title>Genomic Encyclopedia of Type Strains, Phase IV (KMG-IV): sequencing the most valuable type-strain genomes for metagenomic binning, comparative biology and taxonomic classification.</title>
        <authorList>
            <person name="Goeker M."/>
        </authorList>
    </citation>
    <scope>NUCLEOTIDE SEQUENCE [LARGE SCALE GENOMIC DNA]</scope>
    <source>
        <strain evidence="3 4">DSM 19605</strain>
    </source>
</reference>
<accession>A0A4R6U762</accession>
<feature type="signal peptide" evidence="1">
    <location>
        <begin position="1"/>
        <end position="21"/>
    </location>
</feature>
<dbReference type="InterPro" id="IPR014861">
    <property type="entry name" value="CNP1-like_dom"/>
</dbReference>
<name>A0A4R6U762_9BURK</name>
<evidence type="ECO:0000313" key="4">
    <source>
        <dbReference type="Proteomes" id="UP000295510"/>
    </source>
</evidence>
<evidence type="ECO:0000259" key="2">
    <source>
        <dbReference type="Pfam" id="PF08750"/>
    </source>
</evidence>
<organism evidence="3 4">
    <name type="scientific">Tepidicella xavieri</name>
    <dbReference type="NCBI Taxonomy" id="360241"/>
    <lineage>
        <taxon>Bacteria</taxon>
        <taxon>Pseudomonadati</taxon>
        <taxon>Pseudomonadota</taxon>
        <taxon>Betaproteobacteria</taxon>
        <taxon>Burkholderiales</taxon>
        <taxon>Tepidicella</taxon>
    </lineage>
</organism>
<proteinExistence type="predicted"/>
<feature type="chain" id="PRO_5020796652" evidence="1">
    <location>
        <begin position="22"/>
        <end position="178"/>
    </location>
</feature>
<comment type="caution">
    <text evidence="3">The sequence shown here is derived from an EMBL/GenBank/DDBJ whole genome shotgun (WGS) entry which is preliminary data.</text>
</comment>
<evidence type="ECO:0000313" key="3">
    <source>
        <dbReference type="EMBL" id="TDQ40559.1"/>
    </source>
</evidence>
<keyword evidence="1" id="KW-0732">Signal</keyword>
<dbReference type="RefSeq" id="WP_133598821.1">
    <property type="nucleotide sequence ID" value="NZ_SNYL01000016.1"/>
</dbReference>
<gene>
    <name evidence="3" type="ORF">DFR43_1168</name>
</gene>
<feature type="domain" description="CNP1-like uncharacterised" evidence="2">
    <location>
        <begin position="28"/>
        <end position="172"/>
    </location>
</feature>
<keyword evidence="4" id="KW-1185">Reference proteome</keyword>
<dbReference type="Pfam" id="PF08750">
    <property type="entry name" value="CNP1"/>
    <property type="match status" value="1"/>
</dbReference>
<sequence>MKPAALLALIALTSHALAAHAQWHGAADLDWKEGEVPPPPAFSTERLVPFAVSVHSELRYGLVPDSLAVGADGVVRYVWVARSPSGAVNVSYEGVRCRTREMKAYARWTPQQMPVAAAFTSADGQWRALPQAEWLSLRDHAMARPAWALAQTALCDGTTVNGNPARMLRDLRLGRPRD</sequence>